<accession>A0A5C7F1L4</accession>
<feature type="transmembrane region" description="Helical" evidence="1">
    <location>
        <begin position="39"/>
        <end position="59"/>
    </location>
</feature>
<dbReference type="AlphaFoldDB" id="A0A5C7F1L4"/>
<reference evidence="2 3" key="1">
    <citation type="submission" date="2019-08" db="EMBL/GenBank/DDBJ databases">
        <title>Pelomicrobium methylotrophicum gen. nov., sp. nov. a moderately thermophilic, facultatively anaerobic, lithoautotrophic and methylotrophic bacterium isolated from a terrestrial mud volcano.</title>
        <authorList>
            <person name="Slobodkina G.B."/>
            <person name="Merkel A.Y."/>
            <person name="Slobodkin A.I."/>
        </authorList>
    </citation>
    <scope>NUCLEOTIDE SEQUENCE [LARGE SCALE GENOMIC DNA]</scope>
    <source>
        <strain evidence="2 3">SM250</strain>
    </source>
</reference>
<dbReference type="Proteomes" id="UP000321201">
    <property type="component" value="Unassembled WGS sequence"/>
</dbReference>
<evidence type="ECO:0000313" key="3">
    <source>
        <dbReference type="Proteomes" id="UP000321201"/>
    </source>
</evidence>
<dbReference type="OrthoDB" id="7375605at2"/>
<proteinExistence type="predicted"/>
<dbReference type="RefSeq" id="WP_147798537.1">
    <property type="nucleotide sequence ID" value="NZ_VPFL01000002.1"/>
</dbReference>
<keyword evidence="1" id="KW-0812">Transmembrane</keyword>
<feature type="transmembrane region" description="Helical" evidence="1">
    <location>
        <begin position="71"/>
        <end position="96"/>
    </location>
</feature>
<feature type="transmembrane region" description="Helical" evidence="1">
    <location>
        <begin position="12"/>
        <end position="33"/>
    </location>
</feature>
<protein>
    <submittedName>
        <fullName evidence="2">Uncharacterized protein</fullName>
    </submittedName>
</protein>
<name>A0A5C7F1L4_9PROT</name>
<organism evidence="2 3">
    <name type="scientific">Pelomicrobium methylotrophicum</name>
    <dbReference type="NCBI Taxonomy" id="2602750"/>
    <lineage>
        <taxon>Bacteria</taxon>
        <taxon>Pseudomonadati</taxon>
        <taxon>Pseudomonadota</taxon>
        <taxon>Hydrogenophilia</taxon>
        <taxon>Hydrogenophilia incertae sedis</taxon>
        <taxon>Pelomicrobium</taxon>
    </lineage>
</organism>
<evidence type="ECO:0000313" key="2">
    <source>
        <dbReference type="EMBL" id="TXF13363.1"/>
    </source>
</evidence>
<dbReference type="EMBL" id="VPFL01000002">
    <property type="protein sequence ID" value="TXF13363.1"/>
    <property type="molecule type" value="Genomic_DNA"/>
</dbReference>
<sequence>MNAPQRPGNRAFGALFVFVFAALALWRWLAAGWGLWPKVWAALSVAVLVVTVVRPALLTPFNRAWMRLGDLLHRIVSPVVLGVMYAVLIVPVGLFMHRAVRNLNRPICA</sequence>
<dbReference type="InParanoid" id="A0A5C7F1L4"/>
<keyword evidence="3" id="KW-1185">Reference proteome</keyword>
<evidence type="ECO:0000256" key="1">
    <source>
        <dbReference type="SAM" id="Phobius"/>
    </source>
</evidence>
<gene>
    <name evidence="2" type="ORF">FR698_02170</name>
</gene>
<comment type="caution">
    <text evidence="2">The sequence shown here is derived from an EMBL/GenBank/DDBJ whole genome shotgun (WGS) entry which is preliminary data.</text>
</comment>
<keyword evidence="1" id="KW-0472">Membrane</keyword>
<keyword evidence="1" id="KW-1133">Transmembrane helix</keyword>